<protein>
    <submittedName>
        <fullName evidence="5">Uncharacterized protein LOC106163420</fullName>
    </submittedName>
</protein>
<dbReference type="GO" id="GO:0007165">
    <property type="term" value="P:signal transduction"/>
    <property type="evidence" value="ECO:0007669"/>
    <property type="project" value="InterPro"/>
</dbReference>
<evidence type="ECO:0000259" key="3">
    <source>
        <dbReference type="PROSITE" id="PS50106"/>
    </source>
</evidence>
<feature type="domain" description="Death" evidence="2">
    <location>
        <begin position="1350"/>
        <end position="1398"/>
    </location>
</feature>
<dbReference type="SUPFAM" id="SSF50156">
    <property type="entry name" value="PDZ domain-like"/>
    <property type="match status" value="2"/>
</dbReference>
<feature type="domain" description="PDZ" evidence="3">
    <location>
        <begin position="395"/>
        <end position="495"/>
    </location>
</feature>
<feature type="region of interest" description="Disordered" evidence="1">
    <location>
        <begin position="128"/>
        <end position="147"/>
    </location>
</feature>
<dbReference type="Proteomes" id="UP000085678">
    <property type="component" value="Unplaced"/>
</dbReference>
<dbReference type="PROSITE" id="PS50106">
    <property type="entry name" value="PDZ"/>
    <property type="match status" value="2"/>
</dbReference>
<feature type="compositionally biased region" description="Low complexity" evidence="1">
    <location>
        <begin position="561"/>
        <end position="573"/>
    </location>
</feature>
<reference evidence="5" key="1">
    <citation type="submission" date="2025-08" db="UniProtKB">
        <authorList>
            <consortium name="RefSeq"/>
        </authorList>
    </citation>
    <scope>IDENTIFICATION</scope>
    <source>
        <tissue evidence="5">Gonads</tissue>
    </source>
</reference>
<dbReference type="InterPro" id="IPR011029">
    <property type="entry name" value="DEATH-like_dom_sf"/>
</dbReference>
<feature type="region of interest" description="Disordered" evidence="1">
    <location>
        <begin position="496"/>
        <end position="532"/>
    </location>
</feature>
<keyword evidence="4" id="KW-1185">Reference proteome</keyword>
<dbReference type="Gene3D" id="1.10.533.10">
    <property type="entry name" value="Death Domain, Fas"/>
    <property type="match status" value="1"/>
</dbReference>
<feature type="compositionally biased region" description="Basic and acidic residues" evidence="1">
    <location>
        <begin position="507"/>
        <end position="525"/>
    </location>
</feature>
<dbReference type="OrthoDB" id="6051850at2759"/>
<dbReference type="PROSITE" id="PS50017">
    <property type="entry name" value="DEATH_DOMAIN"/>
    <property type="match status" value="1"/>
</dbReference>
<dbReference type="SMART" id="SM00228">
    <property type="entry name" value="PDZ"/>
    <property type="match status" value="2"/>
</dbReference>
<dbReference type="InterPro" id="IPR036034">
    <property type="entry name" value="PDZ_sf"/>
</dbReference>
<accession>A0A1S3IDX7</accession>
<proteinExistence type="predicted"/>
<dbReference type="Pfam" id="PF00531">
    <property type="entry name" value="Death"/>
    <property type="match status" value="1"/>
</dbReference>
<feature type="compositionally biased region" description="Basic residues" evidence="1">
    <location>
        <begin position="497"/>
        <end position="506"/>
    </location>
</feature>
<dbReference type="KEGG" id="lak:106163420"/>
<evidence type="ECO:0000313" key="4">
    <source>
        <dbReference type="Proteomes" id="UP000085678"/>
    </source>
</evidence>
<sequence length="1427" mass="158708">MSQPLTDIQHSEILSWIQRNPDAVKWSLPYSVTLTPAEGAHRGSLGIKVVTFKSTLRPKETYTVIRRIDPWCDIRGTISLDVGDRILIVNKEPVTNMSIQGVVTTIKNSVMSGFRRVSLSLSKPEGFLPLDSTEPEDMRVRPSNSYGSLASDKVPCASVNVDSRDYGFQQRVSDLDSDASLSLSSLSFDKGQVNTLTSASTSSSSSSSYWSPDSASGYEKLRSQSLDQLDTDSPEKSKDGKGQDRDVQNDNRVIKDGAISTYNNDTLRPANIHLAPSISSSFSTSTSSHSVTCFGYTEKSRQDSTLSLDTSSGVVSPSSLQGQDSLYSIETVFNSADSSTSSGSEESTKTTAKKCPDVCPTCGSELKPTEEDKVDLASLTLENPLKIVWDDKPRVVNLKKTLGTTSGKLGFTFKTKLVKDKNSNRTIEVYALVETVQEGGAAAGLLQRGDCILSVNGEAISCSSQEDMSGIHHVQRIKKLTESGDDDNVKLVIQRPARVKVTKRGHGSKERGQRSKESTPERDRGCTYTGQSSNHLNCRASSLTARGVGGPAQLESPTAVSSGSYELESLESSSHSEEGRCSEFWTQSDNMMPQSRKGLMNSPRPRKEATLTKGRLVKIHRRQRSDPLRFFTSCTFYSKGKRQTVSETSSIYSAKRKDSSTKTRLFIKRVITKAIRDDMEISPHLRLIVCGNPSDSVARMVLGVNRDVAPSVRHQLYNQYDIAIPRSGAPLRMHCMSEDTTKEFDNQYLAAHMAEKLEQRPVIADHLAILGQKLTHLKWVERGIPVKNIGQCLLEEKPKLVAHVKVMSLKQDSRLARLSSHIVFCKHALYLLTFCVEKYVKSPEDVLCNLQNDLVKIRTYAGSVVPVFLVATVSKDTSISKDLLLKMGSNLEQHFRRAYYSHLVYNKESDLPLFTLCDNTEQSPSAILSDISQLRDRIFTLCIAQPFMKVKYPLGAVVVRNSLYSEGGELVRTLNQLQSAVKDVWQKCTEKDFQMVLEYLHNSGDIIVKNFYPTPLCHSPILDMFVLINQHQLVPIIDKLLTIPPKSEQSPQLRKTWQQLDNTGIVPGEFLHKAIFCNSADFSEHLAFLELMHFIFGTTELSISGAKQKMYCIPAHLAQFAEPHLPASHEFQEIYLDFNGHLPQPVFLVLLLHFREACLKGQGYCKGQVQGLPQGQGCIQSVVSGMFIGGGFQYSIHFDRLYSLARIFVRPTMKTVQLPDFLDYLRKLLCDFTSLHPVVDLSFQCGPLCPAAECSMKTHSDAPHVLDIFHQSEVPIFCGAEQVDCHEDVKIWLRGSEVLGMSSASPASLVSTTPFGKKVVTLDTRIRDMPYDLWSVICNRLSIPVLGDRDWKGVAGVLGKIPMEVSLYEQQRDPCRMLLTDWGNTTHDTVQNLIDILQLPQMERYDVVEDIFGIINGQEKAGMSVKK</sequence>
<feature type="region of interest" description="Disordered" evidence="1">
    <location>
        <begin position="546"/>
        <end position="578"/>
    </location>
</feature>
<name>A0A1S3IDX7_LINAN</name>
<feature type="compositionally biased region" description="Low complexity" evidence="1">
    <location>
        <begin position="198"/>
        <end position="216"/>
    </location>
</feature>
<dbReference type="InParanoid" id="A0A1S3IDX7"/>
<dbReference type="RefSeq" id="XP_013396460.1">
    <property type="nucleotide sequence ID" value="XM_013541006.1"/>
</dbReference>
<organism evidence="4 5">
    <name type="scientific">Lingula anatina</name>
    <name type="common">Brachiopod</name>
    <name type="synonym">Lingula unguis</name>
    <dbReference type="NCBI Taxonomy" id="7574"/>
    <lineage>
        <taxon>Eukaryota</taxon>
        <taxon>Metazoa</taxon>
        <taxon>Spiralia</taxon>
        <taxon>Lophotrochozoa</taxon>
        <taxon>Brachiopoda</taxon>
        <taxon>Linguliformea</taxon>
        <taxon>Lingulata</taxon>
        <taxon>Lingulida</taxon>
        <taxon>Linguloidea</taxon>
        <taxon>Lingulidae</taxon>
        <taxon>Lingula</taxon>
    </lineage>
</organism>
<dbReference type="InterPro" id="IPR001478">
    <property type="entry name" value="PDZ"/>
</dbReference>
<gene>
    <name evidence="5" type="primary">LOC106163420</name>
</gene>
<dbReference type="SUPFAM" id="SSF47986">
    <property type="entry name" value="DEATH domain"/>
    <property type="match status" value="1"/>
</dbReference>
<dbReference type="GeneID" id="106163420"/>
<dbReference type="InterPro" id="IPR000488">
    <property type="entry name" value="Death_dom"/>
</dbReference>
<evidence type="ECO:0000256" key="1">
    <source>
        <dbReference type="SAM" id="MobiDB-lite"/>
    </source>
</evidence>
<feature type="domain" description="PDZ" evidence="3">
    <location>
        <begin position="31"/>
        <end position="109"/>
    </location>
</feature>
<evidence type="ECO:0000313" key="5">
    <source>
        <dbReference type="RefSeq" id="XP_013396460.1"/>
    </source>
</evidence>
<feature type="compositionally biased region" description="Basic and acidic residues" evidence="1">
    <location>
        <begin position="233"/>
        <end position="255"/>
    </location>
</feature>
<feature type="region of interest" description="Disordered" evidence="1">
    <location>
        <begin position="196"/>
        <end position="257"/>
    </location>
</feature>
<dbReference type="Pfam" id="PF17820">
    <property type="entry name" value="PDZ_6"/>
    <property type="match status" value="1"/>
</dbReference>
<dbReference type="InterPro" id="IPR041489">
    <property type="entry name" value="PDZ_6"/>
</dbReference>
<evidence type="ECO:0000259" key="2">
    <source>
        <dbReference type="PROSITE" id="PS50017"/>
    </source>
</evidence>
<dbReference type="Gene3D" id="2.30.42.10">
    <property type="match status" value="2"/>
</dbReference>